<dbReference type="Pfam" id="PF01943">
    <property type="entry name" value="Polysacc_synt"/>
    <property type="match status" value="1"/>
</dbReference>
<dbReference type="Proteomes" id="UP000531231">
    <property type="component" value="Unassembled WGS sequence"/>
</dbReference>
<dbReference type="InterPro" id="IPR002797">
    <property type="entry name" value="Polysacc_synth"/>
</dbReference>
<feature type="transmembrane region" description="Helical" evidence="6">
    <location>
        <begin position="292"/>
        <end position="312"/>
    </location>
</feature>
<evidence type="ECO:0000256" key="4">
    <source>
        <dbReference type="ARBA" id="ARBA00022989"/>
    </source>
</evidence>
<feature type="transmembrane region" description="Helical" evidence="6">
    <location>
        <begin position="258"/>
        <end position="280"/>
    </location>
</feature>
<comment type="caution">
    <text evidence="7">The sequence shown here is derived from an EMBL/GenBank/DDBJ whole genome shotgun (WGS) entry which is preliminary data.</text>
</comment>
<keyword evidence="8" id="KW-1185">Reference proteome</keyword>
<gene>
    <name evidence="7" type="ORF">HNQ68_002955</name>
</gene>
<feature type="transmembrane region" description="Helical" evidence="6">
    <location>
        <begin position="344"/>
        <end position="366"/>
    </location>
</feature>
<sequence length="471" mass="51518">MPAKFQITSLAERFLPAKRAEQLRPFLQRVDGLFSGEDEQAQAKRSSLIAFAIRIAGAALALLSQVVLARLMGSFEFGIYVLVWTVTLILGDLACFGFHTTIIRYVPQYLQKNQTDDARGILRTGPVFALISASIITLIAIVLLNSLSAQFAPYYWPAFLIGILCIPAIALGNIYDGTARSQGWILAALSPGYILRPLMMLLIFILLLLTGWQPQATTALIAAFSGTALTVISQQLFLRKRIATVLPKGAGTYHLREWIRVSLPIFLIEGFFFLLINIDVLMVGRMMEPDSVALYFAVTKVLALAHFVYFAVKSSVAQRYSQLLHGGDRQAFNDFARNSARWTFWPSLLLGILLLAAGWPLLALFGHEFTKGYPLLFILIFGVIARASVGPCESLLSMSGNQNICALLYALALIVNIALNITLIPLLGLSGAAIATVCAMATEAATLSFVVYKRLGITMFVFAPSARRAGD</sequence>
<accession>A0A7W8ER86</accession>
<feature type="transmembrane region" description="Helical" evidence="6">
    <location>
        <begin position="432"/>
        <end position="452"/>
    </location>
</feature>
<keyword evidence="4 6" id="KW-1133">Transmembrane helix</keyword>
<feature type="transmembrane region" description="Helical" evidence="6">
    <location>
        <begin position="48"/>
        <end position="71"/>
    </location>
</feature>
<feature type="transmembrane region" description="Helical" evidence="6">
    <location>
        <begin position="404"/>
        <end position="426"/>
    </location>
</feature>
<evidence type="ECO:0000256" key="2">
    <source>
        <dbReference type="ARBA" id="ARBA00022475"/>
    </source>
</evidence>
<dbReference type="GO" id="GO:0005886">
    <property type="term" value="C:plasma membrane"/>
    <property type="evidence" value="ECO:0007669"/>
    <property type="project" value="UniProtKB-SubCell"/>
</dbReference>
<feature type="transmembrane region" description="Helical" evidence="6">
    <location>
        <begin position="127"/>
        <end position="148"/>
    </location>
</feature>
<reference evidence="7 8" key="1">
    <citation type="submission" date="2020-08" db="EMBL/GenBank/DDBJ databases">
        <title>Genomic Encyclopedia of Type Strains, Phase IV (KMG-IV): sequencing the most valuable type-strain genomes for metagenomic binning, comparative biology and taxonomic classification.</title>
        <authorList>
            <person name="Goeker M."/>
        </authorList>
    </citation>
    <scope>NUCLEOTIDE SEQUENCE [LARGE SCALE GENOMIC DNA]</scope>
    <source>
        <strain evidence="7 8">DSM 25620</strain>
    </source>
</reference>
<dbReference type="PANTHER" id="PTHR30250">
    <property type="entry name" value="PST FAMILY PREDICTED COLANIC ACID TRANSPORTER"/>
    <property type="match status" value="1"/>
</dbReference>
<evidence type="ECO:0000256" key="6">
    <source>
        <dbReference type="SAM" id="Phobius"/>
    </source>
</evidence>
<evidence type="ECO:0000313" key="7">
    <source>
        <dbReference type="EMBL" id="MBB5092398.1"/>
    </source>
</evidence>
<protein>
    <submittedName>
        <fullName evidence="7">O-antigen/teichoic acid export membrane protein</fullName>
    </submittedName>
</protein>
<dbReference type="RefSeq" id="WP_183956657.1">
    <property type="nucleotide sequence ID" value="NZ_JACHIL010000006.1"/>
</dbReference>
<keyword evidence="3 6" id="KW-0812">Transmembrane</keyword>
<name>A0A7W8ER86_9HYPH</name>
<keyword evidence="5 6" id="KW-0472">Membrane</keyword>
<evidence type="ECO:0000256" key="1">
    <source>
        <dbReference type="ARBA" id="ARBA00004651"/>
    </source>
</evidence>
<keyword evidence="2" id="KW-1003">Cell membrane</keyword>
<dbReference type="InterPro" id="IPR050833">
    <property type="entry name" value="Poly_Biosynth_Transport"/>
</dbReference>
<evidence type="ECO:0000313" key="8">
    <source>
        <dbReference type="Proteomes" id="UP000531231"/>
    </source>
</evidence>
<feature type="transmembrane region" description="Helical" evidence="6">
    <location>
        <begin position="372"/>
        <end position="392"/>
    </location>
</feature>
<feature type="transmembrane region" description="Helical" evidence="6">
    <location>
        <begin position="193"/>
        <end position="212"/>
    </location>
</feature>
<feature type="transmembrane region" description="Helical" evidence="6">
    <location>
        <begin position="218"/>
        <end position="238"/>
    </location>
</feature>
<dbReference type="PANTHER" id="PTHR30250:SF11">
    <property type="entry name" value="O-ANTIGEN TRANSPORTER-RELATED"/>
    <property type="match status" value="1"/>
</dbReference>
<feature type="transmembrane region" description="Helical" evidence="6">
    <location>
        <begin position="154"/>
        <end position="172"/>
    </location>
</feature>
<proteinExistence type="predicted"/>
<comment type="subcellular location">
    <subcellularLocation>
        <location evidence="1">Cell membrane</location>
        <topology evidence="1">Multi-pass membrane protein</topology>
    </subcellularLocation>
</comment>
<evidence type="ECO:0000256" key="5">
    <source>
        <dbReference type="ARBA" id="ARBA00023136"/>
    </source>
</evidence>
<dbReference type="EMBL" id="JACHIL010000006">
    <property type="protein sequence ID" value="MBB5092398.1"/>
    <property type="molecule type" value="Genomic_DNA"/>
</dbReference>
<organism evidence="7 8">
    <name type="scientific">Pseudochrobactrum saccharolyticum</name>
    <dbReference type="NCBI Taxonomy" id="354352"/>
    <lineage>
        <taxon>Bacteria</taxon>
        <taxon>Pseudomonadati</taxon>
        <taxon>Pseudomonadota</taxon>
        <taxon>Alphaproteobacteria</taxon>
        <taxon>Hyphomicrobiales</taxon>
        <taxon>Brucellaceae</taxon>
        <taxon>Pseudochrobactrum</taxon>
    </lineage>
</organism>
<evidence type="ECO:0000256" key="3">
    <source>
        <dbReference type="ARBA" id="ARBA00022692"/>
    </source>
</evidence>
<dbReference type="AlphaFoldDB" id="A0A7W8ER86"/>
<feature type="transmembrane region" description="Helical" evidence="6">
    <location>
        <begin position="77"/>
        <end position="106"/>
    </location>
</feature>